<sequence length="287" mass="33293">MYVEEETLIEDAMLKAQQIRTRLMDFMRRFENQHNQIELLQEEGDGMEGKLAEVSPQLINREDFSWVMEYEPSADAVTQFHEQWKNSLTSLTSENRKSQIEIVNSVQNELEQVRRILSKLESIFQTEQHNPSNHIKKNVILEESFPKKMENTTADNVKTNSALIENVQSETSYCSNSYVLVDAGDYRAVIPVSLKFLVKDNEVMTMELSTADTTQGQKFHVKEGTQYTLRLDFFVQREGVEGLRYIHKVRRHGLYIMKIIHTLGNYRANVKIQSFTMAPETAPQGYV</sequence>
<comment type="subcellular location">
    <subcellularLocation>
        <location evidence="1">Cytoplasm</location>
    </subcellularLocation>
</comment>
<name>A0A0D8XK52_DICVI</name>
<dbReference type="AlphaFoldDB" id="A0A0D8XK52"/>
<dbReference type="Pfam" id="PF02115">
    <property type="entry name" value="Rho_GDI"/>
    <property type="match status" value="1"/>
</dbReference>
<dbReference type="STRING" id="29172.A0A0D8XK52"/>
<gene>
    <name evidence="4" type="ORF">DICVIV_09002</name>
</gene>
<protein>
    <submittedName>
        <fullName evidence="4">Uncharacterized protein</fullName>
    </submittedName>
</protein>
<dbReference type="PANTHER" id="PTHR10980">
    <property type="entry name" value="RHO GDP-DISSOCIATION INHIBITOR"/>
    <property type="match status" value="1"/>
</dbReference>
<organism evidence="4 5">
    <name type="scientific">Dictyocaulus viviparus</name>
    <name type="common">Bovine lungworm</name>
    <dbReference type="NCBI Taxonomy" id="29172"/>
    <lineage>
        <taxon>Eukaryota</taxon>
        <taxon>Metazoa</taxon>
        <taxon>Ecdysozoa</taxon>
        <taxon>Nematoda</taxon>
        <taxon>Chromadorea</taxon>
        <taxon>Rhabditida</taxon>
        <taxon>Rhabditina</taxon>
        <taxon>Rhabditomorpha</taxon>
        <taxon>Strongyloidea</taxon>
        <taxon>Metastrongylidae</taxon>
        <taxon>Dictyocaulus</taxon>
    </lineage>
</organism>
<accession>A0A0D8XK52</accession>
<proteinExistence type="inferred from homology"/>
<dbReference type="EMBL" id="KN716437">
    <property type="protein sequence ID" value="KJH44965.1"/>
    <property type="molecule type" value="Genomic_DNA"/>
</dbReference>
<dbReference type="InterPro" id="IPR024792">
    <property type="entry name" value="RhoGDI_dom_sf"/>
</dbReference>
<evidence type="ECO:0000313" key="4">
    <source>
        <dbReference type="EMBL" id="KJH44965.1"/>
    </source>
</evidence>
<dbReference type="InterPro" id="IPR014756">
    <property type="entry name" value="Ig_E-set"/>
</dbReference>
<evidence type="ECO:0000256" key="2">
    <source>
        <dbReference type="ARBA" id="ARBA00009758"/>
    </source>
</evidence>
<evidence type="ECO:0000256" key="1">
    <source>
        <dbReference type="ARBA" id="ARBA00004496"/>
    </source>
</evidence>
<reference evidence="5" key="2">
    <citation type="journal article" date="2016" name="Sci. Rep.">
        <title>Dictyocaulus viviparus genome, variome and transcriptome elucidate lungworm biology and support future intervention.</title>
        <authorList>
            <person name="McNulty S.N."/>
            <person name="Strube C."/>
            <person name="Rosa B.A."/>
            <person name="Martin J.C."/>
            <person name="Tyagi R."/>
            <person name="Choi Y.J."/>
            <person name="Wang Q."/>
            <person name="Hallsworth Pepin K."/>
            <person name="Zhang X."/>
            <person name="Ozersky P."/>
            <person name="Wilson R.K."/>
            <person name="Sternberg P.W."/>
            <person name="Gasser R.B."/>
            <person name="Mitreva M."/>
        </authorList>
    </citation>
    <scope>NUCLEOTIDE SEQUENCE [LARGE SCALE GENOMIC DNA]</scope>
    <source>
        <strain evidence="5">HannoverDv2000</strain>
    </source>
</reference>
<evidence type="ECO:0000313" key="5">
    <source>
        <dbReference type="Proteomes" id="UP000053766"/>
    </source>
</evidence>
<dbReference type="Proteomes" id="UP000053766">
    <property type="component" value="Unassembled WGS sequence"/>
</dbReference>
<evidence type="ECO:0000256" key="3">
    <source>
        <dbReference type="ARBA" id="ARBA00022490"/>
    </source>
</evidence>
<dbReference type="OrthoDB" id="1683373at2759"/>
<dbReference type="PANTHER" id="PTHR10980:SF3">
    <property type="entry name" value="LD16419P"/>
    <property type="match status" value="1"/>
</dbReference>
<dbReference type="GO" id="GO:0005094">
    <property type="term" value="F:Rho GDP-dissociation inhibitor activity"/>
    <property type="evidence" value="ECO:0007669"/>
    <property type="project" value="InterPro"/>
</dbReference>
<dbReference type="GO" id="GO:0005829">
    <property type="term" value="C:cytosol"/>
    <property type="evidence" value="ECO:0007669"/>
    <property type="project" value="TreeGrafter"/>
</dbReference>
<dbReference type="SUPFAM" id="SSF81296">
    <property type="entry name" value="E set domains"/>
    <property type="match status" value="1"/>
</dbReference>
<keyword evidence="5" id="KW-1185">Reference proteome</keyword>
<dbReference type="GO" id="GO:0007266">
    <property type="term" value="P:Rho protein signal transduction"/>
    <property type="evidence" value="ECO:0007669"/>
    <property type="project" value="InterPro"/>
</dbReference>
<dbReference type="InterPro" id="IPR000406">
    <property type="entry name" value="Rho_GDI"/>
</dbReference>
<dbReference type="GO" id="GO:0016020">
    <property type="term" value="C:membrane"/>
    <property type="evidence" value="ECO:0007669"/>
    <property type="project" value="TreeGrafter"/>
</dbReference>
<dbReference type="Gene3D" id="2.70.50.30">
    <property type="entry name" value="Coagulation Factor XIII, subunit A, domain 1"/>
    <property type="match status" value="1"/>
</dbReference>
<reference evidence="4 5" key="1">
    <citation type="submission" date="2013-11" db="EMBL/GenBank/DDBJ databases">
        <title>Draft genome of the bovine lungworm Dictyocaulus viviparus.</title>
        <authorList>
            <person name="Mitreva M."/>
        </authorList>
    </citation>
    <scope>NUCLEOTIDE SEQUENCE [LARGE SCALE GENOMIC DNA]</scope>
    <source>
        <strain evidence="4 5">HannoverDv2000</strain>
    </source>
</reference>
<keyword evidence="3" id="KW-0963">Cytoplasm</keyword>
<comment type="similarity">
    <text evidence="2">Belongs to the Rho GDI family.</text>
</comment>